<feature type="binding site" evidence="6">
    <location>
        <position position="194"/>
    </location>
    <ligand>
        <name>NAD(+)</name>
        <dbReference type="ChEBI" id="CHEBI:57540"/>
    </ligand>
</feature>
<dbReference type="Gene3D" id="3.30.360.10">
    <property type="entry name" value="Dihydrodipicolinate Reductase, domain 2"/>
    <property type="match status" value="1"/>
</dbReference>
<dbReference type="GO" id="GO:0009435">
    <property type="term" value="P:NAD+ biosynthetic process"/>
    <property type="evidence" value="ECO:0007669"/>
    <property type="project" value="UniProtKB-UniRule"/>
</dbReference>
<dbReference type="SUPFAM" id="SSF51735">
    <property type="entry name" value="NAD(P)-binding Rossmann-fold domains"/>
    <property type="match status" value="1"/>
</dbReference>
<feature type="domain" description="Aspartate dehydrogenase" evidence="7">
    <location>
        <begin position="172"/>
        <end position="259"/>
    </location>
</feature>
<keyword evidence="3 6" id="KW-0521">NADP</keyword>
<feature type="active site" evidence="6">
    <location>
        <position position="224"/>
    </location>
</feature>
<keyword evidence="2 6" id="KW-0662">Pyridine nucleotide biosynthesis</keyword>
<dbReference type="PIRSF" id="PIRSF005227">
    <property type="entry name" value="Asp_dh_NAD_syn"/>
    <property type="match status" value="1"/>
</dbReference>
<dbReference type="PANTHER" id="PTHR31873">
    <property type="entry name" value="L-ASPARTATE DEHYDROGENASE-RELATED"/>
    <property type="match status" value="1"/>
</dbReference>
<evidence type="ECO:0000313" key="9">
    <source>
        <dbReference type="EMBL" id="USJ27661.1"/>
    </source>
</evidence>
<dbReference type="SUPFAM" id="SSF55347">
    <property type="entry name" value="Glyceraldehyde-3-phosphate dehydrogenase-like, C-terminal domain"/>
    <property type="match status" value="1"/>
</dbReference>
<dbReference type="GO" id="GO:0051287">
    <property type="term" value="F:NAD binding"/>
    <property type="evidence" value="ECO:0007669"/>
    <property type="project" value="UniProtKB-UniRule"/>
</dbReference>
<dbReference type="EC" id="1.4.1.21" evidence="6"/>
<feature type="binding site" evidence="6">
    <location>
        <position position="128"/>
    </location>
    <ligand>
        <name>NAD(+)</name>
        <dbReference type="ChEBI" id="CHEBI:57540"/>
    </ligand>
</feature>
<dbReference type="HAMAP" id="MF_01265">
    <property type="entry name" value="NadX"/>
    <property type="match status" value="1"/>
</dbReference>
<proteinExistence type="inferred from homology"/>
<comment type="function">
    <text evidence="6">Specifically catalyzes the NAD or NADP-dependent dehydrogenation of L-aspartate to iminoaspartate.</text>
</comment>
<dbReference type="InterPro" id="IPR020626">
    <property type="entry name" value="Asp_DH_prok"/>
</dbReference>
<keyword evidence="9" id="KW-0614">Plasmid</keyword>
<evidence type="ECO:0000259" key="7">
    <source>
        <dbReference type="Pfam" id="PF01958"/>
    </source>
</evidence>
<dbReference type="InterPro" id="IPR005106">
    <property type="entry name" value="Asp/hSer_DH_NAD-bd"/>
</dbReference>
<organism evidence="9 10">
    <name type="scientific">Ensifer adhaerens</name>
    <name type="common">Sinorhizobium morelense</name>
    <dbReference type="NCBI Taxonomy" id="106592"/>
    <lineage>
        <taxon>Bacteria</taxon>
        <taxon>Pseudomonadati</taxon>
        <taxon>Pseudomonadota</taxon>
        <taxon>Alphaproteobacteria</taxon>
        <taxon>Hyphomicrobiales</taxon>
        <taxon>Rhizobiaceae</taxon>
        <taxon>Sinorhizobium/Ensifer group</taxon>
        <taxon>Ensifer</taxon>
    </lineage>
</organism>
<evidence type="ECO:0000256" key="3">
    <source>
        <dbReference type="ARBA" id="ARBA00022857"/>
    </source>
</evidence>
<reference evidence="9" key="1">
    <citation type="submission" date="2022-06" db="EMBL/GenBank/DDBJ databases">
        <title>Physiological and biochemical characterization and genomic elucidation of a strain of the genus Ensifer adhaerens M8 that combines arsenic oxidation and chromium reduction.</title>
        <authorList>
            <person name="Li X."/>
            <person name="Yu c."/>
        </authorList>
    </citation>
    <scope>NUCLEOTIDE SEQUENCE</scope>
    <source>
        <strain evidence="9">M8</strain>
        <plasmid evidence="9">pB</plasmid>
    </source>
</reference>
<dbReference type="Pfam" id="PF01958">
    <property type="entry name" value="Asp_DH_C"/>
    <property type="match status" value="1"/>
</dbReference>
<evidence type="ECO:0000313" key="10">
    <source>
        <dbReference type="Proteomes" id="UP001055460"/>
    </source>
</evidence>
<dbReference type="InterPro" id="IPR011182">
    <property type="entry name" value="L-Asp_DH"/>
</dbReference>
<name>A0A9Q8YFM4_ENSAD</name>
<comment type="catalytic activity">
    <reaction evidence="6">
        <text>L-aspartate + NADP(+) + H2O = oxaloacetate + NH4(+) + NADPH + H(+)</text>
        <dbReference type="Rhea" id="RHEA:11784"/>
        <dbReference type="ChEBI" id="CHEBI:15377"/>
        <dbReference type="ChEBI" id="CHEBI:15378"/>
        <dbReference type="ChEBI" id="CHEBI:16452"/>
        <dbReference type="ChEBI" id="CHEBI:28938"/>
        <dbReference type="ChEBI" id="CHEBI:29991"/>
        <dbReference type="ChEBI" id="CHEBI:57783"/>
        <dbReference type="ChEBI" id="CHEBI:58349"/>
        <dbReference type="EC" id="1.4.1.21"/>
    </reaction>
</comment>
<dbReference type="Pfam" id="PF03447">
    <property type="entry name" value="NAD_binding_3"/>
    <property type="match status" value="1"/>
</dbReference>
<sequence length="271" mass="28796">MAYNHNPLRVGFIGWGAINRRVASLLAERQREKVFFVAVCLRDLAEAVDLPGDAEVIMEPSSLAELELDIVIEAAGRAAVAEWGEAALSNAGALAVASASAFCDDDLLELFLRTANEHGSQLLIPSGALAGIDAIAAASALSLEEVLHRIVKPPHAWSGTAAETMLDLAAITKAETFFRGQAREAASEFPQNANVAVISALAGIGLDRTRVELVADPSAKGNRHELIVRGEFGNLNISIENRPLASNPKSSDMAALSLVRLVENRILAFVR</sequence>
<evidence type="ECO:0000256" key="1">
    <source>
        <dbReference type="ARBA" id="ARBA00008331"/>
    </source>
</evidence>
<evidence type="ECO:0000256" key="2">
    <source>
        <dbReference type="ARBA" id="ARBA00022642"/>
    </source>
</evidence>
<dbReference type="EMBL" id="CP098809">
    <property type="protein sequence ID" value="USJ27661.1"/>
    <property type="molecule type" value="Genomic_DNA"/>
</dbReference>
<evidence type="ECO:0000256" key="6">
    <source>
        <dbReference type="HAMAP-Rule" id="MF_01265"/>
    </source>
</evidence>
<evidence type="ECO:0000256" key="5">
    <source>
        <dbReference type="ARBA" id="ARBA00023027"/>
    </source>
</evidence>
<comment type="pathway">
    <text evidence="6">Cofactor biosynthesis; NAD(+) biosynthesis; iminoaspartate from L-aspartate (dehydrogenase route): step 1/1.</text>
</comment>
<gene>
    <name evidence="6" type="primary">nadX</name>
    <name evidence="9" type="ORF">NE863_27495</name>
</gene>
<dbReference type="InterPro" id="IPR036291">
    <property type="entry name" value="NAD(P)-bd_dom_sf"/>
</dbReference>
<dbReference type="RefSeq" id="WP_252161216.1">
    <property type="nucleotide sequence ID" value="NZ_CP098809.1"/>
</dbReference>
<evidence type="ECO:0000259" key="8">
    <source>
        <dbReference type="Pfam" id="PF03447"/>
    </source>
</evidence>
<dbReference type="GO" id="GO:0050661">
    <property type="term" value="F:NADP binding"/>
    <property type="evidence" value="ECO:0007669"/>
    <property type="project" value="UniProtKB-UniRule"/>
</dbReference>
<keyword evidence="4 6" id="KW-0560">Oxidoreductase</keyword>
<keyword evidence="5 6" id="KW-0520">NAD</keyword>
<dbReference type="AlphaFoldDB" id="A0A9Q8YFM4"/>
<comment type="similarity">
    <text evidence="1 6">Belongs to the L-aspartate dehydrogenase family.</text>
</comment>
<accession>A0A9Q8YFM4</accession>
<dbReference type="GO" id="GO:0033735">
    <property type="term" value="F:aspartate dehydrogenase [NAD(P)+] activity"/>
    <property type="evidence" value="ECO:0007669"/>
    <property type="project" value="UniProtKB-EC"/>
</dbReference>
<comment type="miscellaneous">
    <text evidence="6">The iminoaspartate product is unstable in aqueous solution and can decompose to oxaloacetate and ammonia.</text>
</comment>
<comment type="catalytic activity">
    <reaction evidence="6">
        <text>L-aspartate + NAD(+) + H2O = oxaloacetate + NH4(+) + NADH + H(+)</text>
        <dbReference type="Rhea" id="RHEA:11788"/>
        <dbReference type="ChEBI" id="CHEBI:15377"/>
        <dbReference type="ChEBI" id="CHEBI:15378"/>
        <dbReference type="ChEBI" id="CHEBI:16452"/>
        <dbReference type="ChEBI" id="CHEBI:28938"/>
        <dbReference type="ChEBI" id="CHEBI:29991"/>
        <dbReference type="ChEBI" id="CHEBI:57540"/>
        <dbReference type="ChEBI" id="CHEBI:57945"/>
        <dbReference type="EC" id="1.4.1.21"/>
    </reaction>
</comment>
<dbReference type="NCBIfam" id="NF009828">
    <property type="entry name" value="PRK13303.1-3"/>
    <property type="match status" value="1"/>
</dbReference>
<evidence type="ECO:0000256" key="4">
    <source>
        <dbReference type="ARBA" id="ARBA00023002"/>
    </source>
</evidence>
<dbReference type="PANTHER" id="PTHR31873:SF6">
    <property type="entry name" value="ASPARTATE DEHYDROGENASE DOMAIN-CONTAINING PROTEIN"/>
    <property type="match status" value="1"/>
</dbReference>
<dbReference type="Gene3D" id="3.40.50.720">
    <property type="entry name" value="NAD(P)-binding Rossmann-like Domain"/>
    <property type="match status" value="1"/>
</dbReference>
<geneLocation type="plasmid" evidence="9 10">
    <name>pB</name>
</geneLocation>
<protein>
    <recommendedName>
        <fullName evidence="6">L-aspartate dehydrogenase</fullName>
        <ecNumber evidence="6">1.4.1.21</ecNumber>
    </recommendedName>
</protein>
<dbReference type="InterPro" id="IPR002811">
    <property type="entry name" value="Asp_DH"/>
</dbReference>
<feature type="domain" description="Aspartate/homoserine dehydrogenase NAD-binding" evidence="8">
    <location>
        <begin position="14"/>
        <end position="125"/>
    </location>
</feature>
<dbReference type="GO" id="GO:0016639">
    <property type="term" value="F:oxidoreductase activity, acting on the CH-NH2 group of donors, NAD or NADP as acceptor"/>
    <property type="evidence" value="ECO:0007669"/>
    <property type="project" value="UniProtKB-UniRule"/>
</dbReference>
<dbReference type="Proteomes" id="UP001055460">
    <property type="component" value="Plasmid pB"/>
</dbReference>